<proteinExistence type="predicted"/>
<dbReference type="Gene3D" id="3.30.420.10">
    <property type="entry name" value="Ribonuclease H-like superfamily/Ribonuclease H"/>
    <property type="match status" value="1"/>
</dbReference>
<sequence length="99" mass="11495">MRCCSRTAHNVTVIAVKEWLTASEVECIPDWPAKSPDISPIENMWAKGQAKERGHVNSGKIRVHFIAHVGEYPGRRWRDLQTLPCRLQRVQKRERYSIN</sequence>
<gene>
    <name evidence="1" type="ORF">Pmani_011910</name>
</gene>
<dbReference type="GO" id="GO:0003676">
    <property type="term" value="F:nucleic acid binding"/>
    <property type="evidence" value="ECO:0007669"/>
    <property type="project" value="InterPro"/>
</dbReference>
<dbReference type="InterPro" id="IPR036397">
    <property type="entry name" value="RNaseH_sf"/>
</dbReference>
<dbReference type="AlphaFoldDB" id="A0AAE1UF63"/>
<name>A0AAE1UF63_9EUCA</name>
<dbReference type="Proteomes" id="UP001292094">
    <property type="component" value="Unassembled WGS sequence"/>
</dbReference>
<protein>
    <submittedName>
        <fullName evidence="1">Uncharacterized protein</fullName>
    </submittedName>
</protein>
<evidence type="ECO:0000313" key="1">
    <source>
        <dbReference type="EMBL" id="KAK4316970.1"/>
    </source>
</evidence>
<accession>A0AAE1UF63</accession>
<comment type="caution">
    <text evidence="1">The sequence shown here is derived from an EMBL/GenBank/DDBJ whole genome shotgun (WGS) entry which is preliminary data.</text>
</comment>
<reference evidence="1" key="1">
    <citation type="submission" date="2023-11" db="EMBL/GenBank/DDBJ databases">
        <title>Genome assemblies of two species of porcelain crab, Petrolisthes cinctipes and Petrolisthes manimaculis (Anomura: Porcellanidae).</title>
        <authorList>
            <person name="Angst P."/>
        </authorList>
    </citation>
    <scope>NUCLEOTIDE SEQUENCE</scope>
    <source>
        <strain evidence="1">PB745_02</strain>
        <tissue evidence="1">Gill</tissue>
    </source>
</reference>
<organism evidence="1 2">
    <name type="scientific">Petrolisthes manimaculis</name>
    <dbReference type="NCBI Taxonomy" id="1843537"/>
    <lineage>
        <taxon>Eukaryota</taxon>
        <taxon>Metazoa</taxon>
        <taxon>Ecdysozoa</taxon>
        <taxon>Arthropoda</taxon>
        <taxon>Crustacea</taxon>
        <taxon>Multicrustacea</taxon>
        <taxon>Malacostraca</taxon>
        <taxon>Eumalacostraca</taxon>
        <taxon>Eucarida</taxon>
        <taxon>Decapoda</taxon>
        <taxon>Pleocyemata</taxon>
        <taxon>Anomura</taxon>
        <taxon>Galatheoidea</taxon>
        <taxon>Porcellanidae</taxon>
        <taxon>Petrolisthes</taxon>
    </lineage>
</organism>
<dbReference type="EMBL" id="JAWZYT010000962">
    <property type="protein sequence ID" value="KAK4316970.1"/>
    <property type="molecule type" value="Genomic_DNA"/>
</dbReference>
<evidence type="ECO:0000313" key="2">
    <source>
        <dbReference type="Proteomes" id="UP001292094"/>
    </source>
</evidence>
<keyword evidence="2" id="KW-1185">Reference proteome</keyword>